<keyword evidence="10" id="KW-1185">Reference proteome</keyword>
<keyword evidence="4 7" id="KW-0472">Membrane</keyword>
<organism evidence="9 10">
    <name type="scientific">Nostocoides veronense</name>
    <dbReference type="NCBI Taxonomy" id="330836"/>
    <lineage>
        <taxon>Bacteria</taxon>
        <taxon>Bacillati</taxon>
        <taxon>Actinomycetota</taxon>
        <taxon>Actinomycetes</taxon>
        <taxon>Micrococcales</taxon>
        <taxon>Intrasporangiaceae</taxon>
        <taxon>Nostocoides</taxon>
    </lineage>
</organism>
<name>A0ABN2M4G5_9MICO</name>
<dbReference type="InterPro" id="IPR003770">
    <property type="entry name" value="MLTG-like"/>
</dbReference>
<evidence type="ECO:0000256" key="4">
    <source>
        <dbReference type="ARBA" id="ARBA00023136"/>
    </source>
</evidence>
<comment type="similarity">
    <text evidence="7">Belongs to the transglycosylase MltG family.</text>
</comment>
<evidence type="ECO:0000256" key="1">
    <source>
        <dbReference type="ARBA" id="ARBA00022475"/>
    </source>
</evidence>
<dbReference type="Pfam" id="PF02618">
    <property type="entry name" value="YceG"/>
    <property type="match status" value="1"/>
</dbReference>
<feature type="site" description="Important for catalytic activity" evidence="7">
    <location>
        <position position="250"/>
    </location>
</feature>
<protein>
    <recommendedName>
        <fullName evidence="7">Endolytic murein transglycosylase</fullName>
        <ecNumber evidence="7">4.2.2.29</ecNumber>
    </recommendedName>
    <alternativeName>
        <fullName evidence="7">Peptidoglycan lytic transglycosylase</fullName>
    </alternativeName>
    <alternativeName>
        <fullName evidence="7">Peptidoglycan polymerization terminase</fullName>
    </alternativeName>
</protein>
<evidence type="ECO:0000256" key="8">
    <source>
        <dbReference type="SAM" id="MobiDB-lite"/>
    </source>
</evidence>
<dbReference type="Gene3D" id="3.30.1490.480">
    <property type="entry name" value="Endolytic murein transglycosylase"/>
    <property type="match status" value="1"/>
</dbReference>
<dbReference type="EC" id="4.2.2.29" evidence="7"/>
<proteinExistence type="inferred from homology"/>
<sequence>MTQRLDQEIFGGANPKTGLPSGEPPRHRFVPNLFALFLSLAVVLGGGYAVWKVAAPTISDFVATDDYPGPGSGSVDVVIKDGDTGRAIAATLVRAGVIKTSSAFVSASSDNSDLAKKVQPGTYTMLKGMKAADALALIADPKNRSVKRVTIPEGLWASEIFERLSKGTGVPLKDYTAAAKDVEALGLPAAAKGKVEGWLFPSTYEFGPKATAAEQLKTLVDQAVKVMKAEKIPEDKWEETMIMASIIEAEAGSSNDRRKVSRVFWNRLENPTAETVGMLQSDATVSYGAKRRAVAPTIQELEDESNPYNTRVHKGLPPGPISNPGKDSLDAAVKPAKGDWLYFVTVNPDTGETKFSETYAQFLEDSKEFEAWCADNPKAKC</sequence>
<dbReference type="EMBL" id="BAAAPO010000059">
    <property type="protein sequence ID" value="GAA1808314.1"/>
    <property type="molecule type" value="Genomic_DNA"/>
</dbReference>
<evidence type="ECO:0000313" key="10">
    <source>
        <dbReference type="Proteomes" id="UP001499938"/>
    </source>
</evidence>
<feature type="region of interest" description="Disordered" evidence="8">
    <location>
        <begin position="1"/>
        <end position="24"/>
    </location>
</feature>
<dbReference type="CDD" id="cd08010">
    <property type="entry name" value="MltG_like"/>
    <property type="match status" value="1"/>
</dbReference>
<keyword evidence="3 7" id="KW-1133">Transmembrane helix</keyword>
<keyword evidence="1 7" id="KW-1003">Cell membrane</keyword>
<gene>
    <name evidence="7 9" type="primary">mltG</name>
    <name evidence="9" type="ORF">GCM10009811_34570</name>
</gene>
<evidence type="ECO:0000256" key="2">
    <source>
        <dbReference type="ARBA" id="ARBA00022692"/>
    </source>
</evidence>
<comment type="catalytic activity">
    <reaction evidence="7">
        <text>a peptidoglycan chain = a peptidoglycan chain with N-acetyl-1,6-anhydromuramyl-[peptide] at the reducing end + a peptidoglycan chain with N-acetylglucosamine at the non-reducing end.</text>
        <dbReference type="EC" id="4.2.2.29"/>
    </reaction>
</comment>
<evidence type="ECO:0000256" key="7">
    <source>
        <dbReference type="HAMAP-Rule" id="MF_02065"/>
    </source>
</evidence>
<evidence type="ECO:0000256" key="5">
    <source>
        <dbReference type="ARBA" id="ARBA00023239"/>
    </source>
</evidence>
<feature type="transmembrane region" description="Helical" evidence="7">
    <location>
        <begin position="33"/>
        <end position="51"/>
    </location>
</feature>
<evidence type="ECO:0000256" key="3">
    <source>
        <dbReference type="ARBA" id="ARBA00022989"/>
    </source>
</evidence>
<accession>A0ABN2M4G5</accession>
<dbReference type="PANTHER" id="PTHR30518">
    <property type="entry name" value="ENDOLYTIC MUREIN TRANSGLYCOSYLASE"/>
    <property type="match status" value="1"/>
</dbReference>
<comment type="function">
    <text evidence="7">Functions as a peptidoglycan terminase that cleaves nascent peptidoglycan strands endolytically to terminate their elongation.</text>
</comment>
<comment type="caution">
    <text evidence="9">The sequence shown here is derived from an EMBL/GenBank/DDBJ whole genome shotgun (WGS) entry which is preliminary data.</text>
</comment>
<keyword evidence="6 7" id="KW-0961">Cell wall biogenesis/degradation</keyword>
<keyword evidence="2 7" id="KW-0812">Transmembrane</keyword>
<dbReference type="HAMAP" id="MF_02065">
    <property type="entry name" value="MltG"/>
    <property type="match status" value="1"/>
</dbReference>
<dbReference type="Proteomes" id="UP001499938">
    <property type="component" value="Unassembled WGS sequence"/>
</dbReference>
<dbReference type="NCBIfam" id="TIGR00247">
    <property type="entry name" value="endolytic transglycosylase MltG"/>
    <property type="match status" value="1"/>
</dbReference>
<dbReference type="PANTHER" id="PTHR30518:SF2">
    <property type="entry name" value="ENDOLYTIC MUREIN TRANSGLYCOSYLASE"/>
    <property type="match status" value="1"/>
</dbReference>
<dbReference type="RefSeq" id="WP_344088568.1">
    <property type="nucleotide sequence ID" value="NZ_BAAAPO010000059.1"/>
</dbReference>
<evidence type="ECO:0000256" key="6">
    <source>
        <dbReference type="ARBA" id="ARBA00023316"/>
    </source>
</evidence>
<evidence type="ECO:0000313" key="9">
    <source>
        <dbReference type="EMBL" id="GAA1808314.1"/>
    </source>
</evidence>
<reference evidence="9 10" key="1">
    <citation type="journal article" date="2019" name="Int. J. Syst. Evol. Microbiol.">
        <title>The Global Catalogue of Microorganisms (GCM) 10K type strain sequencing project: providing services to taxonomists for standard genome sequencing and annotation.</title>
        <authorList>
            <consortium name="The Broad Institute Genomics Platform"/>
            <consortium name="The Broad Institute Genome Sequencing Center for Infectious Disease"/>
            <person name="Wu L."/>
            <person name="Ma J."/>
        </authorList>
    </citation>
    <scope>NUCLEOTIDE SEQUENCE [LARGE SCALE GENOMIC DNA]</scope>
    <source>
        <strain evidence="9 10">JCM 15592</strain>
    </source>
</reference>
<keyword evidence="5 7" id="KW-0456">Lyase</keyword>
<comment type="subcellular location">
    <subcellularLocation>
        <location evidence="7">Cell membrane</location>
        <topology evidence="7">Single-pass membrane protein</topology>
    </subcellularLocation>
</comment>